<evidence type="ECO:0000256" key="2">
    <source>
        <dbReference type="ARBA" id="ARBA00022448"/>
    </source>
</evidence>
<protein>
    <submittedName>
        <fullName evidence="9">Major facilitator superfamily domain-containing protein</fullName>
    </submittedName>
</protein>
<sequence length="487" mass="53129">MDKVASRTSTDPEKNVDSSSLGSDQPIVNSELEAKVWRKLDVWILPIVTLFYLLSFLDRTNIGNAKIAGLLTSLKMTPKQYSIALTVTYVPYIAAELPSNLLLKIVGPNLMLPTMITLWGIVTACQGTVKTYGGLLACRFFLGLLEGGVFPGLVLYLSFFYPRLRLQTRIAAFFSAASISGAFGGIMAYGIINLSGKHGHSGWQWIFIIEGAITSLIGLVSFFFLPNSPDTARFFNEEEKAYVKATLKHDGVLDPEGTDSFSWSEVAKAFTSIHVLIVGVIFFFSGVVLYSLAYFTPSIVQTLGYTAAKAQLMSVPPFSVAFVLTMITAYISDRYHCRGAVTVFGSVLCTVGFAMFLGSKNHHVQYGSLFLSIPGTYSMAPAVSAWNANNAAPHIRRATAIAIGFILTNSGGILATWLLGSLSPPPRYTKATKILLIFSVLMGFFAALNMVYLTRENKRKAAVRKESTRTDEATALGDKSAWFVYSL</sequence>
<evidence type="ECO:0000313" key="9">
    <source>
        <dbReference type="EMBL" id="KAJ7778828.1"/>
    </source>
</evidence>
<feature type="transmembrane region" description="Helical" evidence="7">
    <location>
        <begin position="400"/>
        <end position="422"/>
    </location>
</feature>
<dbReference type="EMBL" id="JARJLG010000008">
    <property type="protein sequence ID" value="KAJ7778828.1"/>
    <property type="molecule type" value="Genomic_DNA"/>
</dbReference>
<evidence type="ECO:0000256" key="4">
    <source>
        <dbReference type="ARBA" id="ARBA00022989"/>
    </source>
</evidence>
<feature type="transmembrane region" description="Helical" evidence="7">
    <location>
        <begin position="369"/>
        <end position="388"/>
    </location>
</feature>
<dbReference type="AlphaFoldDB" id="A0AAD7K892"/>
<dbReference type="PANTHER" id="PTHR43791:SF85">
    <property type="entry name" value="TRANSPORTER, PUTATIVE (AFU_ORTHOLOGUE AFUA_6G00710)-RELATED"/>
    <property type="match status" value="1"/>
</dbReference>
<dbReference type="Gene3D" id="1.20.1250.20">
    <property type="entry name" value="MFS general substrate transporter like domains"/>
    <property type="match status" value="2"/>
</dbReference>
<evidence type="ECO:0000256" key="3">
    <source>
        <dbReference type="ARBA" id="ARBA00022692"/>
    </source>
</evidence>
<comment type="subcellular location">
    <subcellularLocation>
        <location evidence="1">Membrane</location>
        <topology evidence="1">Multi-pass membrane protein</topology>
    </subcellularLocation>
</comment>
<dbReference type="PANTHER" id="PTHR43791">
    <property type="entry name" value="PERMEASE-RELATED"/>
    <property type="match status" value="1"/>
</dbReference>
<evidence type="ECO:0000313" key="10">
    <source>
        <dbReference type="Proteomes" id="UP001215280"/>
    </source>
</evidence>
<dbReference type="GO" id="GO:0022857">
    <property type="term" value="F:transmembrane transporter activity"/>
    <property type="evidence" value="ECO:0007669"/>
    <property type="project" value="InterPro"/>
</dbReference>
<accession>A0AAD7K892</accession>
<organism evidence="9 10">
    <name type="scientific">Mycena maculata</name>
    <dbReference type="NCBI Taxonomy" id="230809"/>
    <lineage>
        <taxon>Eukaryota</taxon>
        <taxon>Fungi</taxon>
        <taxon>Dikarya</taxon>
        <taxon>Basidiomycota</taxon>
        <taxon>Agaricomycotina</taxon>
        <taxon>Agaricomycetes</taxon>
        <taxon>Agaricomycetidae</taxon>
        <taxon>Agaricales</taxon>
        <taxon>Marasmiineae</taxon>
        <taxon>Mycenaceae</taxon>
        <taxon>Mycena</taxon>
    </lineage>
</organism>
<feature type="transmembrane region" description="Helical" evidence="7">
    <location>
        <begin position="273"/>
        <end position="295"/>
    </location>
</feature>
<feature type="transmembrane region" description="Helical" evidence="7">
    <location>
        <begin position="434"/>
        <end position="454"/>
    </location>
</feature>
<keyword evidence="2" id="KW-0813">Transport</keyword>
<dbReference type="InterPro" id="IPR020846">
    <property type="entry name" value="MFS_dom"/>
</dbReference>
<keyword evidence="10" id="KW-1185">Reference proteome</keyword>
<evidence type="ECO:0000256" key="5">
    <source>
        <dbReference type="ARBA" id="ARBA00023136"/>
    </source>
</evidence>
<feature type="transmembrane region" description="Helical" evidence="7">
    <location>
        <begin position="40"/>
        <end position="57"/>
    </location>
</feature>
<keyword evidence="3 7" id="KW-0812">Transmembrane</keyword>
<name>A0AAD7K892_9AGAR</name>
<dbReference type="Proteomes" id="UP001215280">
    <property type="component" value="Unassembled WGS sequence"/>
</dbReference>
<dbReference type="InterPro" id="IPR036259">
    <property type="entry name" value="MFS_trans_sf"/>
</dbReference>
<reference evidence="9" key="1">
    <citation type="submission" date="2023-03" db="EMBL/GenBank/DDBJ databases">
        <title>Massive genome expansion in bonnet fungi (Mycena s.s.) driven by repeated elements and novel gene families across ecological guilds.</title>
        <authorList>
            <consortium name="Lawrence Berkeley National Laboratory"/>
            <person name="Harder C.B."/>
            <person name="Miyauchi S."/>
            <person name="Viragh M."/>
            <person name="Kuo A."/>
            <person name="Thoen E."/>
            <person name="Andreopoulos B."/>
            <person name="Lu D."/>
            <person name="Skrede I."/>
            <person name="Drula E."/>
            <person name="Henrissat B."/>
            <person name="Morin E."/>
            <person name="Kohler A."/>
            <person name="Barry K."/>
            <person name="LaButti K."/>
            <person name="Morin E."/>
            <person name="Salamov A."/>
            <person name="Lipzen A."/>
            <person name="Mereny Z."/>
            <person name="Hegedus B."/>
            <person name="Baldrian P."/>
            <person name="Stursova M."/>
            <person name="Weitz H."/>
            <person name="Taylor A."/>
            <person name="Grigoriev I.V."/>
            <person name="Nagy L.G."/>
            <person name="Martin F."/>
            <person name="Kauserud H."/>
        </authorList>
    </citation>
    <scope>NUCLEOTIDE SEQUENCE</scope>
    <source>
        <strain evidence="9">CBHHK188m</strain>
    </source>
</reference>
<feature type="transmembrane region" description="Helical" evidence="7">
    <location>
        <begin position="315"/>
        <end position="332"/>
    </location>
</feature>
<feature type="transmembrane region" description="Helical" evidence="7">
    <location>
        <begin position="339"/>
        <end position="357"/>
    </location>
</feature>
<feature type="transmembrane region" description="Helical" evidence="7">
    <location>
        <begin position="171"/>
        <end position="192"/>
    </location>
</feature>
<dbReference type="FunFam" id="1.20.1250.20:FF:000013">
    <property type="entry name" value="MFS general substrate transporter"/>
    <property type="match status" value="1"/>
</dbReference>
<dbReference type="GO" id="GO:0016020">
    <property type="term" value="C:membrane"/>
    <property type="evidence" value="ECO:0007669"/>
    <property type="project" value="UniProtKB-SubCell"/>
</dbReference>
<evidence type="ECO:0000259" key="8">
    <source>
        <dbReference type="PROSITE" id="PS50850"/>
    </source>
</evidence>
<dbReference type="FunFam" id="1.20.1250.20:FF:000034">
    <property type="entry name" value="MFS general substrate transporter"/>
    <property type="match status" value="1"/>
</dbReference>
<comment type="caution">
    <text evidence="9">The sequence shown here is derived from an EMBL/GenBank/DDBJ whole genome shotgun (WGS) entry which is preliminary data.</text>
</comment>
<feature type="domain" description="Major facilitator superfamily (MFS) profile" evidence="8">
    <location>
        <begin position="44"/>
        <end position="458"/>
    </location>
</feature>
<feature type="compositionally biased region" description="Basic and acidic residues" evidence="6">
    <location>
        <begin position="1"/>
        <end position="16"/>
    </location>
</feature>
<feature type="region of interest" description="Disordered" evidence="6">
    <location>
        <begin position="1"/>
        <end position="23"/>
    </location>
</feature>
<feature type="transmembrane region" description="Helical" evidence="7">
    <location>
        <begin position="110"/>
        <end position="129"/>
    </location>
</feature>
<evidence type="ECO:0000256" key="6">
    <source>
        <dbReference type="SAM" id="MobiDB-lite"/>
    </source>
</evidence>
<keyword evidence="5 7" id="KW-0472">Membrane</keyword>
<dbReference type="SUPFAM" id="SSF103473">
    <property type="entry name" value="MFS general substrate transporter"/>
    <property type="match status" value="1"/>
</dbReference>
<keyword evidence="4 7" id="KW-1133">Transmembrane helix</keyword>
<evidence type="ECO:0000256" key="7">
    <source>
        <dbReference type="SAM" id="Phobius"/>
    </source>
</evidence>
<dbReference type="PROSITE" id="PS50850">
    <property type="entry name" value="MFS"/>
    <property type="match status" value="1"/>
</dbReference>
<gene>
    <name evidence="9" type="ORF">DFH07DRAFT_540709</name>
</gene>
<feature type="transmembrane region" description="Helical" evidence="7">
    <location>
        <begin position="141"/>
        <end position="159"/>
    </location>
</feature>
<dbReference type="InterPro" id="IPR011701">
    <property type="entry name" value="MFS"/>
</dbReference>
<dbReference type="Pfam" id="PF07690">
    <property type="entry name" value="MFS_1"/>
    <property type="match status" value="1"/>
</dbReference>
<proteinExistence type="predicted"/>
<evidence type="ECO:0000256" key="1">
    <source>
        <dbReference type="ARBA" id="ARBA00004141"/>
    </source>
</evidence>
<feature type="transmembrane region" description="Helical" evidence="7">
    <location>
        <begin position="204"/>
        <end position="225"/>
    </location>
</feature>